<dbReference type="Proteomes" id="UP001596484">
    <property type="component" value="Unassembled WGS sequence"/>
</dbReference>
<comment type="caution">
    <text evidence="2">The sequence shown here is derived from an EMBL/GenBank/DDBJ whole genome shotgun (WGS) entry which is preliminary data.</text>
</comment>
<organism evidence="2 3">
    <name type="scientific">Rhodococcus daqingensis</name>
    <dbReference type="NCBI Taxonomy" id="2479363"/>
    <lineage>
        <taxon>Bacteria</taxon>
        <taxon>Bacillati</taxon>
        <taxon>Actinomycetota</taxon>
        <taxon>Actinomycetes</taxon>
        <taxon>Mycobacteriales</taxon>
        <taxon>Nocardiaceae</taxon>
        <taxon>Rhodococcus</taxon>
    </lineage>
</organism>
<proteinExistence type="predicted"/>
<protein>
    <submittedName>
        <fullName evidence="2">Rv3235 family protein</fullName>
    </submittedName>
</protein>
<gene>
    <name evidence="2" type="ORF">ACFQS9_06525</name>
</gene>
<evidence type="ECO:0000313" key="2">
    <source>
        <dbReference type="EMBL" id="MFC7447538.1"/>
    </source>
</evidence>
<keyword evidence="3" id="KW-1185">Reference proteome</keyword>
<name>A0ABW2RUN2_9NOCA</name>
<feature type="compositionally biased region" description="Low complexity" evidence="1">
    <location>
        <begin position="156"/>
        <end position="165"/>
    </location>
</feature>
<dbReference type="Pfam" id="PF20060">
    <property type="entry name" value="DUF6459"/>
    <property type="match status" value="1"/>
</dbReference>
<evidence type="ECO:0000313" key="3">
    <source>
        <dbReference type="Proteomes" id="UP001596484"/>
    </source>
</evidence>
<accession>A0ABW2RUN2</accession>
<dbReference type="InterPro" id="IPR045596">
    <property type="entry name" value="DUF6459"/>
</dbReference>
<evidence type="ECO:0000256" key="1">
    <source>
        <dbReference type="SAM" id="MobiDB-lite"/>
    </source>
</evidence>
<reference evidence="3" key="1">
    <citation type="journal article" date="2019" name="Int. J. Syst. Evol. Microbiol.">
        <title>The Global Catalogue of Microorganisms (GCM) 10K type strain sequencing project: providing services to taxonomists for standard genome sequencing and annotation.</title>
        <authorList>
            <consortium name="The Broad Institute Genomics Platform"/>
            <consortium name="The Broad Institute Genome Sequencing Center for Infectious Disease"/>
            <person name="Wu L."/>
            <person name="Ma J."/>
        </authorList>
    </citation>
    <scope>NUCLEOTIDE SEQUENCE [LARGE SCALE GENOMIC DNA]</scope>
    <source>
        <strain evidence="3">ICMP 19430</strain>
    </source>
</reference>
<sequence>MREPSRFLTQAPPCEPPVAGRSESRATAHRAPTRSPHSGRSPLRNHGPARPPAEALTVDPEARRSAEHALRVTLEVLDRRRPPAQLRPLLAPSLAGLVGTLSRQPVPARRLGVACLQRVHLRASDADTVEVFGSYSRGQRMFAVAARLERTPAAGIAPPGHSAGSAPPPGGWRVTSLQIG</sequence>
<dbReference type="EMBL" id="JBHTCS010000009">
    <property type="protein sequence ID" value="MFC7447538.1"/>
    <property type="molecule type" value="Genomic_DNA"/>
</dbReference>
<feature type="region of interest" description="Disordered" evidence="1">
    <location>
        <begin position="1"/>
        <end position="64"/>
    </location>
</feature>
<dbReference type="RefSeq" id="WP_378402677.1">
    <property type="nucleotide sequence ID" value="NZ_JBHTCS010000009.1"/>
</dbReference>
<feature type="region of interest" description="Disordered" evidence="1">
    <location>
        <begin position="156"/>
        <end position="180"/>
    </location>
</feature>